<evidence type="ECO:0000313" key="1">
    <source>
        <dbReference type="EMBL" id="NJP96632.1"/>
    </source>
</evidence>
<evidence type="ECO:0000313" key="2">
    <source>
        <dbReference type="Proteomes" id="UP000696294"/>
    </source>
</evidence>
<dbReference type="Proteomes" id="UP000696294">
    <property type="component" value="Unassembled WGS sequence"/>
</dbReference>
<protein>
    <submittedName>
        <fullName evidence="1">Uncharacterized protein</fullName>
    </submittedName>
</protein>
<organism evidence="1 2">
    <name type="scientific">Nonomuraea composti</name>
    <dbReference type="NCBI Taxonomy" id="2720023"/>
    <lineage>
        <taxon>Bacteria</taxon>
        <taxon>Bacillati</taxon>
        <taxon>Actinomycetota</taxon>
        <taxon>Actinomycetes</taxon>
        <taxon>Streptosporangiales</taxon>
        <taxon>Streptosporangiaceae</taxon>
        <taxon>Nonomuraea</taxon>
    </lineage>
</organism>
<proteinExistence type="predicted"/>
<reference evidence="1 2" key="1">
    <citation type="submission" date="2020-03" db="EMBL/GenBank/DDBJ databases">
        <title>WGS of actinomycetes isolated from Thailand.</title>
        <authorList>
            <person name="Thawai C."/>
        </authorList>
    </citation>
    <scope>NUCLEOTIDE SEQUENCE [LARGE SCALE GENOMIC DNA]</scope>
    <source>
        <strain evidence="1 2">FMUSA5-5</strain>
    </source>
</reference>
<gene>
    <name evidence="1" type="ORF">HCN51_45605</name>
</gene>
<name>A0ABX1BI79_9ACTN</name>
<sequence length="72" mass="8140">MALPSYDLDVFRAAFPTWSIFCSDAGVFYATRRGVRLRNEDIDRGLHQTVSADDLETFIAVLLEQCQLTVTL</sequence>
<accession>A0ABX1BI79</accession>
<dbReference type="EMBL" id="JAATEP010000052">
    <property type="protein sequence ID" value="NJP96632.1"/>
    <property type="molecule type" value="Genomic_DNA"/>
</dbReference>
<comment type="caution">
    <text evidence="1">The sequence shown here is derived from an EMBL/GenBank/DDBJ whole genome shotgun (WGS) entry which is preliminary data.</text>
</comment>
<keyword evidence="2" id="KW-1185">Reference proteome</keyword>
<dbReference type="RefSeq" id="WP_168018169.1">
    <property type="nucleotide sequence ID" value="NZ_JAATEP010000052.1"/>
</dbReference>